<dbReference type="GO" id="GO:0004888">
    <property type="term" value="F:transmembrane signaling receptor activity"/>
    <property type="evidence" value="ECO:0007669"/>
    <property type="project" value="InterPro"/>
</dbReference>
<evidence type="ECO:0000259" key="8">
    <source>
        <dbReference type="PROSITE" id="PS50192"/>
    </source>
</evidence>
<evidence type="ECO:0008006" key="10">
    <source>
        <dbReference type="Google" id="ProtNLM"/>
    </source>
</evidence>
<sequence length="280" mass="30397">MIKKLQQQSTAMQHHADLLEENAQAAALSIEQQRKETDSVATAMEEMSTASNEVTQLANSSAQEADAAHTFLKQTQTNFERNVREIQTVAKDMETVSERIYKVSARSDDINSILETIGGIAEQTNLLALNAAIEAAPAGEQGRGFAVVADEVRKLAARTQESTAEINGLIEALQQDVKTTVDQIDVDRDRVSKASVETTESYEQLVDVANRIMAIANNTTMVATAAEEQSQVSKEINRNIAGIGDAASELSNQSDMVNKISHDLHDVALALNEQLSKLKS</sequence>
<evidence type="ECO:0000259" key="7">
    <source>
        <dbReference type="PROSITE" id="PS50111"/>
    </source>
</evidence>
<dbReference type="PANTHER" id="PTHR32089:SF112">
    <property type="entry name" value="LYSOZYME-LIKE PROTEIN-RELATED"/>
    <property type="match status" value="1"/>
</dbReference>
<keyword evidence="3 5" id="KW-0807">Transducer</keyword>
<dbReference type="Proteomes" id="UP000886384">
    <property type="component" value="Unassembled WGS sequence"/>
</dbReference>
<keyword evidence="2" id="KW-1003">Cell membrane</keyword>
<dbReference type="PROSITE" id="PS50192">
    <property type="entry name" value="T_SNARE"/>
    <property type="match status" value="1"/>
</dbReference>
<dbReference type="InterPro" id="IPR004089">
    <property type="entry name" value="MCPsignal_dom"/>
</dbReference>
<dbReference type="Gene3D" id="1.10.287.950">
    <property type="entry name" value="Methyl-accepting chemotaxis protein"/>
    <property type="match status" value="1"/>
</dbReference>
<dbReference type="SMART" id="SM00283">
    <property type="entry name" value="MA"/>
    <property type="match status" value="1"/>
</dbReference>
<comment type="subcellular location">
    <subcellularLocation>
        <location evidence="1">Cell inner membrane</location>
        <topology evidence="1">Multi-pass membrane protein</topology>
    </subcellularLocation>
</comment>
<dbReference type="EMBL" id="DRHY01000232">
    <property type="protein sequence ID" value="HEC74795.1"/>
    <property type="molecule type" value="Genomic_DNA"/>
</dbReference>
<feature type="domain" description="Methyl-accepting transducer" evidence="7">
    <location>
        <begin position="8"/>
        <end position="244"/>
    </location>
</feature>
<keyword evidence="2" id="KW-0997">Cell inner membrane</keyword>
<comment type="caution">
    <text evidence="9">The sequence shown here is derived from an EMBL/GenBank/DDBJ whole genome shotgun (WGS) entry which is preliminary data.</text>
</comment>
<keyword evidence="2" id="KW-0472">Membrane</keyword>
<evidence type="ECO:0000256" key="6">
    <source>
        <dbReference type="SAM" id="MobiDB-lite"/>
    </source>
</evidence>
<evidence type="ECO:0000256" key="2">
    <source>
        <dbReference type="ARBA" id="ARBA00022519"/>
    </source>
</evidence>
<protein>
    <recommendedName>
        <fullName evidence="10">Methyl-accepting transducer domain-containing protein</fullName>
    </recommendedName>
</protein>
<comment type="similarity">
    <text evidence="4">Belongs to the methyl-accepting chemotaxis (MCP) protein family.</text>
</comment>
<gene>
    <name evidence="9" type="ORF">ENI26_10570</name>
</gene>
<evidence type="ECO:0000256" key="1">
    <source>
        <dbReference type="ARBA" id="ARBA00004429"/>
    </source>
</evidence>
<organism evidence="9">
    <name type="scientific">Methylophaga aminisulfidivorans</name>
    <dbReference type="NCBI Taxonomy" id="230105"/>
    <lineage>
        <taxon>Bacteria</taxon>
        <taxon>Pseudomonadati</taxon>
        <taxon>Pseudomonadota</taxon>
        <taxon>Gammaproteobacteria</taxon>
        <taxon>Thiotrichales</taxon>
        <taxon>Piscirickettsiaceae</taxon>
        <taxon>Methylophaga</taxon>
    </lineage>
</organism>
<dbReference type="FunFam" id="1.10.287.950:FF:000001">
    <property type="entry name" value="Methyl-accepting chemotaxis sensory transducer"/>
    <property type="match status" value="1"/>
</dbReference>
<accession>A0A7C1W4A1</accession>
<dbReference type="AlphaFoldDB" id="A0A7C1W4A1"/>
<dbReference type="InterPro" id="IPR000727">
    <property type="entry name" value="T_SNARE_dom"/>
</dbReference>
<dbReference type="PRINTS" id="PR00260">
    <property type="entry name" value="CHEMTRNSDUCR"/>
</dbReference>
<reference evidence="9" key="1">
    <citation type="journal article" date="2020" name="mSystems">
        <title>Genome- and Community-Level Interaction Insights into Carbon Utilization and Element Cycling Functions of Hydrothermarchaeota in Hydrothermal Sediment.</title>
        <authorList>
            <person name="Zhou Z."/>
            <person name="Liu Y."/>
            <person name="Xu W."/>
            <person name="Pan J."/>
            <person name="Luo Z.H."/>
            <person name="Li M."/>
        </authorList>
    </citation>
    <scope>NUCLEOTIDE SEQUENCE [LARGE SCALE GENOMIC DNA]</scope>
    <source>
        <strain evidence="9">HyVt-380</strain>
    </source>
</reference>
<evidence type="ECO:0000256" key="3">
    <source>
        <dbReference type="ARBA" id="ARBA00023224"/>
    </source>
</evidence>
<feature type="region of interest" description="Disordered" evidence="6">
    <location>
        <begin position="30"/>
        <end position="62"/>
    </location>
</feature>
<feature type="compositionally biased region" description="Polar residues" evidence="6">
    <location>
        <begin position="48"/>
        <end position="62"/>
    </location>
</feature>
<dbReference type="GO" id="GO:0006935">
    <property type="term" value="P:chemotaxis"/>
    <property type="evidence" value="ECO:0007669"/>
    <property type="project" value="InterPro"/>
</dbReference>
<evidence type="ECO:0000256" key="4">
    <source>
        <dbReference type="ARBA" id="ARBA00029447"/>
    </source>
</evidence>
<dbReference type="PANTHER" id="PTHR32089">
    <property type="entry name" value="METHYL-ACCEPTING CHEMOTAXIS PROTEIN MCPB"/>
    <property type="match status" value="1"/>
</dbReference>
<evidence type="ECO:0000256" key="5">
    <source>
        <dbReference type="PROSITE-ProRule" id="PRU00284"/>
    </source>
</evidence>
<dbReference type="InterPro" id="IPR004090">
    <property type="entry name" value="Chemotax_Me-accpt_rcpt"/>
</dbReference>
<dbReference type="GO" id="GO:0005886">
    <property type="term" value="C:plasma membrane"/>
    <property type="evidence" value="ECO:0007669"/>
    <property type="project" value="UniProtKB-SubCell"/>
</dbReference>
<dbReference type="Pfam" id="PF00015">
    <property type="entry name" value="MCPsignal"/>
    <property type="match status" value="1"/>
</dbReference>
<name>A0A7C1W4A1_9GAMM</name>
<dbReference type="GO" id="GO:0007165">
    <property type="term" value="P:signal transduction"/>
    <property type="evidence" value="ECO:0007669"/>
    <property type="project" value="UniProtKB-KW"/>
</dbReference>
<proteinExistence type="inferred from homology"/>
<dbReference type="PROSITE" id="PS50111">
    <property type="entry name" value="CHEMOTAXIS_TRANSDUC_2"/>
    <property type="match status" value="1"/>
</dbReference>
<dbReference type="SUPFAM" id="SSF58104">
    <property type="entry name" value="Methyl-accepting chemotaxis protein (MCP) signaling domain"/>
    <property type="match status" value="1"/>
</dbReference>
<evidence type="ECO:0000313" key="9">
    <source>
        <dbReference type="EMBL" id="HEC74795.1"/>
    </source>
</evidence>
<feature type="domain" description="T-SNARE coiled-coil homology" evidence="8">
    <location>
        <begin position="245"/>
        <end position="280"/>
    </location>
</feature>